<keyword evidence="7" id="KW-1185">Reference proteome</keyword>
<evidence type="ECO:0000256" key="4">
    <source>
        <dbReference type="ARBA" id="ARBA00023239"/>
    </source>
</evidence>
<dbReference type="EMBL" id="JAUHLN010000001">
    <property type="protein sequence ID" value="MDN4071897.1"/>
    <property type="molecule type" value="Genomic_DNA"/>
</dbReference>
<keyword evidence="4" id="KW-0456">Lyase</keyword>
<sequence>MLPKVNLLQELTKSGIIAVMRRMPRAQIAPIAESIAEGGVSAIEVTVDSPDAFRVIEELSDQLKGRAIVGAGTVIDGESARLAIQSGAEFLFSPSLHEEVIRMALRYGKVVMPGVMTPSEMIQAMEWGADMVKLFPASVLGSKYVKDIRAPFPHIPVVPTGGIHLDNTASYIKAGAAAVGIGGSLVPSEAVRTKDYTWIQQNAEQFVSIVKGARQSLSLTDNIPLM</sequence>
<organism evidence="6 7">
    <name type="scientific">Fictibacillus terranigra</name>
    <dbReference type="NCBI Taxonomy" id="3058424"/>
    <lineage>
        <taxon>Bacteria</taxon>
        <taxon>Bacillati</taxon>
        <taxon>Bacillota</taxon>
        <taxon>Bacilli</taxon>
        <taxon>Bacillales</taxon>
        <taxon>Fictibacillaceae</taxon>
        <taxon>Fictibacillus</taxon>
    </lineage>
</organism>
<evidence type="ECO:0000256" key="2">
    <source>
        <dbReference type="ARBA" id="ARBA00006906"/>
    </source>
</evidence>
<evidence type="ECO:0000256" key="1">
    <source>
        <dbReference type="ARBA" id="ARBA00004761"/>
    </source>
</evidence>
<dbReference type="PANTHER" id="PTHR30246">
    <property type="entry name" value="2-KETO-3-DEOXY-6-PHOSPHOGLUCONATE ALDOLASE"/>
    <property type="match status" value="1"/>
</dbReference>
<evidence type="ECO:0000313" key="7">
    <source>
        <dbReference type="Proteomes" id="UP001168694"/>
    </source>
</evidence>
<evidence type="ECO:0000313" key="6">
    <source>
        <dbReference type="EMBL" id="MDN4071897.1"/>
    </source>
</evidence>
<dbReference type="RefSeq" id="WP_290398049.1">
    <property type="nucleotide sequence ID" value="NZ_JAUHLN010000001.1"/>
</dbReference>
<dbReference type="Proteomes" id="UP001168694">
    <property type="component" value="Unassembled WGS sequence"/>
</dbReference>
<evidence type="ECO:0000256" key="5">
    <source>
        <dbReference type="ARBA" id="ARBA00023277"/>
    </source>
</evidence>
<dbReference type="Gene3D" id="3.20.20.70">
    <property type="entry name" value="Aldolase class I"/>
    <property type="match status" value="1"/>
</dbReference>
<reference evidence="6" key="1">
    <citation type="submission" date="2023-06" db="EMBL/GenBank/DDBJ databases">
        <title>Draft Genome Sequences of Representative Paenibacillus Polymyxa, Bacillus cereus, Fictibacillus sp., and Brevibacillus agri Strains Isolated from Amazonian Dark Earth.</title>
        <authorList>
            <person name="Pellegrinetti T.A."/>
            <person name="Cunha I.C.M."/>
            <person name="Chaves M.G."/>
            <person name="Freitas A.S."/>
            <person name="Silva A.V.R."/>
            <person name="Tsai S.M."/>
            <person name="Mendes L.W."/>
        </authorList>
    </citation>
    <scope>NUCLEOTIDE SEQUENCE</scope>
    <source>
        <strain evidence="6">CENA-BCM004</strain>
    </source>
</reference>
<gene>
    <name evidence="6" type="ORF">QYF49_02485</name>
</gene>
<dbReference type="Pfam" id="PF01081">
    <property type="entry name" value="Aldolase"/>
    <property type="match status" value="1"/>
</dbReference>
<protein>
    <submittedName>
        <fullName evidence="6">Bifunctional 4-hydroxy-2-oxoglutarate aldolase/2-dehydro-3-deoxy-phosphogluconate aldolase</fullName>
    </submittedName>
</protein>
<comment type="similarity">
    <text evidence="2">Belongs to the KHG/KDPG aldolase family.</text>
</comment>
<dbReference type="CDD" id="cd00452">
    <property type="entry name" value="KDPG_aldolase"/>
    <property type="match status" value="1"/>
</dbReference>
<proteinExistence type="inferred from homology"/>
<dbReference type="PANTHER" id="PTHR30246:SF1">
    <property type="entry name" value="2-DEHYDRO-3-DEOXY-6-PHOSPHOGALACTONATE ALDOLASE-RELATED"/>
    <property type="match status" value="1"/>
</dbReference>
<evidence type="ECO:0000256" key="3">
    <source>
        <dbReference type="ARBA" id="ARBA00011233"/>
    </source>
</evidence>
<dbReference type="InterPro" id="IPR000887">
    <property type="entry name" value="Aldlse_KDPG_KHG"/>
</dbReference>
<dbReference type="InterPro" id="IPR013785">
    <property type="entry name" value="Aldolase_TIM"/>
</dbReference>
<dbReference type="SUPFAM" id="SSF51569">
    <property type="entry name" value="Aldolase"/>
    <property type="match status" value="1"/>
</dbReference>
<dbReference type="NCBIfam" id="TIGR01182">
    <property type="entry name" value="eda"/>
    <property type="match status" value="1"/>
</dbReference>
<dbReference type="PROSITE" id="PS00160">
    <property type="entry name" value="ALDOLASE_KDPG_KHG_2"/>
    <property type="match status" value="1"/>
</dbReference>
<keyword evidence="5" id="KW-0119">Carbohydrate metabolism</keyword>
<comment type="caution">
    <text evidence="6">The sequence shown here is derived from an EMBL/GenBank/DDBJ whole genome shotgun (WGS) entry which is preliminary data.</text>
</comment>
<name>A0ABT8E1V5_9BACL</name>
<dbReference type="InterPro" id="IPR031338">
    <property type="entry name" value="KDPG/KHG_AS_2"/>
</dbReference>
<accession>A0ABT8E1V5</accession>
<comment type="subunit">
    <text evidence="3">Homotrimer.</text>
</comment>
<comment type="pathway">
    <text evidence="1">Carbohydrate acid metabolism.</text>
</comment>